<accession>A0ACA9N1W0</accession>
<reference evidence="1" key="1">
    <citation type="submission" date="2021-06" db="EMBL/GenBank/DDBJ databases">
        <authorList>
            <person name="Kallberg Y."/>
            <person name="Tangrot J."/>
            <person name="Rosling A."/>
        </authorList>
    </citation>
    <scope>NUCLEOTIDE SEQUENCE</scope>
    <source>
        <strain evidence="1">AU212A</strain>
    </source>
</reference>
<dbReference type="EMBL" id="CAJVPM010016185">
    <property type="protein sequence ID" value="CAG8612621.1"/>
    <property type="molecule type" value="Genomic_DNA"/>
</dbReference>
<feature type="non-terminal residue" evidence="1">
    <location>
        <position position="1"/>
    </location>
</feature>
<gene>
    <name evidence="1" type="ORF">SCALOS_LOCUS7349</name>
</gene>
<keyword evidence="2" id="KW-1185">Reference proteome</keyword>
<evidence type="ECO:0000313" key="1">
    <source>
        <dbReference type="EMBL" id="CAG8612621.1"/>
    </source>
</evidence>
<dbReference type="Proteomes" id="UP000789860">
    <property type="component" value="Unassembled WGS sequence"/>
</dbReference>
<organism evidence="1 2">
    <name type="scientific">Scutellospora calospora</name>
    <dbReference type="NCBI Taxonomy" id="85575"/>
    <lineage>
        <taxon>Eukaryota</taxon>
        <taxon>Fungi</taxon>
        <taxon>Fungi incertae sedis</taxon>
        <taxon>Mucoromycota</taxon>
        <taxon>Glomeromycotina</taxon>
        <taxon>Glomeromycetes</taxon>
        <taxon>Diversisporales</taxon>
        <taxon>Gigasporaceae</taxon>
        <taxon>Scutellospora</taxon>
    </lineage>
</organism>
<sequence>IPADPFIKTLKAKLANTENKASTPKMNKLRTKEEKSKTGLEK</sequence>
<evidence type="ECO:0000313" key="2">
    <source>
        <dbReference type="Proteomes" id="UP000789860"/>
    </source>
</evidence>
<proteinExistence type="predicted"/>
<comment type="caution">
    <text evidence="1">The sequence shown here is derived from an EMBL/GenBank/DDBJ whole genome shotgun (WGS) entry which is preliminary data.</text>
</comment>
<protein>
    <submittedName>
        <fullName evidence="1">6261_t:CDS:1</fullName>
    </submittedName>
</protein>
<feature type="non-terminal residue" evidence="1">
    <location>
        <position position="42"/>
    </location>
</feature>
<name>A0ACA9N1W0_9GLOM</name>